<reference evidence="2" key="1">
    <citation type="submission" date="2017-09" db="EMBL/GenBank/DDBJ databases">
        <title>Contemporary evolution of a Lepidopteran species, Heliothis virescens, in response to modern agricultural practices.</title>
        <authorList>
            <person name="Fritz M.L."/>
            <person name="Deyonke A.M."/>
            <person name="Papanicolaou A."/>
            <person name="Micinski S."/>
            <person name="Westbrook J."/>
            <person name="Gould F."/>
        </authorList>
    </citation>
    <scope>NUCLEOTIDE SEQUENCE [LARGE SCALE GENOMIC DNA]</scope>
    <source>
        <strain evidence="2">HvINT-</strain>
        <tissue evidence="2">Whole body</tissue>
    </source>
</reference>
<comment type="caution">
    <text evidence="2">The sequence shown here is derived from an EMBL/GenBank/DDBJ whole genome shotgun (WGS) entry which is preliminary data.</text>
</comment>
<evidence type="ECO:0000259" key="1">
    <source>
        <dbReference type="PROSITE" id="PS51029"/>
    </source>
</evidence>
<name>A0A2A4JLJ7_HELVI</name>
<evidence type="ECO:0000313" key="2">
    <source>
        <dbReference type="EMBL" id="PCG72689.1"/>
    </source>
</evidence>
<proteinExistence type="predicted"/>
<feature type="domain" description="MADF" evidence="1">
    <location>
        <begin position="9"/>
        <end position="105"/>
    </location>
</feature>
<dbReference type="Pfam" id="PF10545">
    <property type="entry name" value="MADF_DNA_bdg"/>
    <property type="match status" value="1"/>
</dbReference>
<dbReference type="PANTHER" id="PTHR21505:SF8">
    <property type="entry name" value="DPT-YFP REPRESSOR BY OVEREXPRESSION, ISOFORM D-RELATED"/>
    <property type="match status" value="1"/>
</dbReference>
<accession>A0A2A4JLJ7</accession>
<organism evidence="2">
    <name type="scientific">Heliothis virescens</name>
    <name type="common">Tobacco budworm moth</name>
    <dbReference type="NCBI Taxonomy" id="7102"/>
    <lineage>
        <taxon>Eukaryota</taxon>
        <taxon>Metazoa</taxon>
        <taxon>Ecdysozoa</taxon>
        <taxon>Arthropoda</taxon>
        <taxon>Hexapoda</taxon>
        <taxon>Insecta</taxon>
        <taxon>Pterygota</taxon>
        <taxon>Neoptera</taxon>
        <taxon>Endopterygota</taxon>
        <taxon>Lepidoptera</taxon>
        <taxon>Glossata</taxon>
        <taxon>Ditrysia</taxon>
        <taxon>Noctuoidea</taxon>
        <taxon>Noctuidae</taxon>
        <taxon>Heliothinae</taxon>
        <taxon>Heliothis</taxon>
    </lineage>
</organism>
<dbReference type="SMART" id="SM00595">
    <property type="entry name" value="MADF"/>
    <property type="match status" value="1"/>
</dbReference>
<dbReference type="InterPro" id="IPR006578">
    <property type="entry name" value="MADF-dom"/>
</dbReference>
<gene>
    <name evidence="2" type="ORF">B5V51_551</name>
</gene>
<dbReference type="EMBL" id="NWSH01001088">
    <property type="protein sequence ID" value="PCG72689.1"/>
    <property type="molecule type" value="Genomic_DNA"/>
</dbReference>
<protein>
    <recommendedName>
        <fullName evidence="1">MADF domain-containing protein</fullName>
    </recommendedName>
</protein>
<dbReference type="PANTHER" id="PTHR21505">
    <property type="entry name" value="MADF DOMAIN-CONTAINING PROTEIN-RELATED"/>
    <property type="match status" value="1"/>
</dbReference>
<dbReference type="PROSITE" id="PS51029">
    <property type="entry name" value="MADF"/>
    <property type="match status" value="1"/>
</dbReference>
<sequence>MASREWLEEFITMYRNEPCLWQIKSKAYRDQRERDKSYSKLVEKLKEIDKNADEEAVKKKINCIRTTYKKQLRRVEASIKSGDERIYSPKLWYYPLLQFLHDEDRPRTRRSDTEDDHSDYEDPIDVIKQAPKAEIFIYPEEAGPESTSTLKRRASTVPASNAAIREPKKRNLDSFNKSRTETVRDSLPAHNDRFDIFGANVAAKLRDLSKRQRIFAENLINETLFEAEMDNLTVTYRVMDSAGIIHSPSPCDSS</sequence>
<dbReference type="AlphaFoldDB" id="A0A2A4JLJ7"/>